<organism evidence="2 3">
    <name type="scientific">Sphingomonas yabuuchiae</name>
    <dbReference type="NCBI Taxonomy" id="172044"/>
    <lineage>
        <taxon>Bacteria</taxon>
        <taxon>Pseudomonadati</taxon>
        <taxon>Pseudomonadota</taxon>
        <taxon>Alphaproteobacteria</taxon>
        <taxon>Sphingomonadales</taxon>
        <taxon>Sphingomonadaceae</taxon>
        <taxon>Sphingomonas</taxon>
    </lineage>
</organism>
<evidence type="ECO:0000256" key="1">
    <source>
        <dbReference type="SAM" id="Phobius"/>
    </source>
</evidence>
<evidence type="ECO:0000313" key="3">
    <source>
        <dbReference type="Proteomes" id="UP000073923"/>
    </source>
</evidence>
<accession>A0A147IMZ3</accession>
<dbReference type="EMBL" id="LDTF01000081">
    <property type="protein sequence ID" value="KTT96666.1"/>
    <property type="molecule type" value="Genomic_DNA"/>
</dbReference>
<feature type="transmembrane region" description="Helical" evidence="1">
    <location>
        <begin position="7"/>
        <end position="26"/>
    </location>
</feature>
<gene>
    <name evidence="2" type="ORF">NS355_13865</name>
</gene>
<dbReference type="Proteomes" id="UP000073923">
    <property type="component" value="Unassembled WGS sequence"/>
</dbReference>
<name>A0A147IMZ3_9SPHN</name>
<protein>
    <submittedName>
        <fullName evidence="2">Uncharacterized protein</fullName>
    </submittedName>
</protein>
<keyword evidence="1" id="KW-1133">Transmembrane helix</keyword>
<reference evidence="2 3" key="1">
    <citation type="journal article" date="2016" name="Front. Microbiol.">
        <title>Genomic Resource of Rice Seed Associated Bacteria.</title>
        <authorList>
            <person name="Midha S."/>
            <person name="Bansal K."/>
            <person name="Sharma S."/>
            <person name="Kumar N."/>
            <person name="Patil P.P."/>
            <person name="Chaudhry V."/>
            <person name="Patil P.B."/>
        </authorList>
    </citation>
    <scope>NUCLEOTIDE SEQUENCE [LARGE SCALE GENOMIC DNA]</scope>
    <source>
        <strain evidence="2 3">NS355</strain>
    </source>
</reference>
<feature type="transmembrane region" description="Helical" evidence="1">
    <location>
        <begin position="32"/>
        <end position="51"/>
    </location>
</feature>
<comment type="caution">
    <text evidence="2">The sequence shown here is derived from an EMBL/GenBank/DDBJ whole genome shotgun (WGS) entry which is preliminary data.</text>
</comment>
<dbReference type="AlphaFoldDB" id="A0A147IMZ3"/>
<evidence type="ECO:0000313" key="2">
    <source>
        <dbReference type="EMBL" id="KTT96666.1"/>
    </source>
</evidence>
<sequence>MIAKNVQIYVLGGLVVTLAPAIAWLQGKGMDAISWAILEGIPILALLVFCLHRRAEPDDDDEEGIF</sequence>
<proteinExistence type="predicted"/>
<keyword evidence="1" id="KW-0472">Membrane</keyword>
<dbReference type="PATRIC" id="fig|172044.3.peg.3154"/>
<keyword evidence="1" id="KW-0812">Transmembrane</keyword>
<dbReference type="RefSeq" id="WP_058746243.1">
    <property type="nucleotide sequence ID" value="NZ_LDTF01000081.1"/>
</dbReference>